<dbReference type="InterPro" id="IPR036890">
    <property type="entry name" value="HATPase_C_sf"/>
</dbReference>
<dbReference type="EC" id="2.7.13.3" evidence="2"/>
<reference evidence="8 9" key="1">
    <citation type="submission" date="2024-09" db="EMBL/GenBank/DDBJ databases">
        <authorList>
            <person name="Sun Q."/>
            <person name="Mori K."/>
        </authorList>
    </citation>
    <scope>NUCLEOTIDE SEQUENCE [LARGE SCALE GENOMIC DNA]</scope>
    <source>
        <strain evidence="8 9">CCM 7792</strain>
    </source>
</reference>
<dbReference type="SMART" id="SM00387">
    <property type="entry name" value="HATPase_c"/>
    <property type="match status" value="1"/>
</dbReference>
<name>A0ABV6F9T0_9BURK</name>
<feature type="coiled-coil region" evidence="4">
    <location>
        <begin position="265"/>
        <end position="292"/>
    </location>
</feature>
<dbReference type="InterPro" id="IPR004358">
    <property type="entry name" value="Sig_transdc_His_kin-like_C"/>
</dbReference>
<feature type="transmembrane region" description="Helical" evidence="5">
    <location>
        <begin position="41"/>
        <end position="62"/>
    </location>
</feature>
<evidence type="ECO:0000256" key="2">
    <source>
        <dbReference type="ARBA" id="ARBA00012438"/>
    </source>
</evidence>
<gene>
    <name evidence="8" type="ORF">ACFFJK_00085</name>
</gene>
<feature type="transmembrane region" description="Helical" evidence="5">
    <location>
        <begin position="170"/>
        <end position="192"/>
    </location>
</feature>
<evidence type="ECO:0000259" key="7">
    <source>
        <dbReference type="PROSITE" id="PS50109"/>
    </source>
</evidence>
<keyword evidence="5" id="KW-0812">Transmembrane</keyword>
<dbReference type="PRINTS" id="PR00344">
    <property type="entry name" value="BCTRLSENSOR"/>
</dbReference>
<dbReference type="PROSITE" id="PS50109">
    <property type="entry name" value="HIS_KIN"/>
    <property type="match status" value="1"/>
</dbReference>
<feature type="domain" description="Histidine kinase" evidence="7">
    <location>
        <begin position="299"/>
        <end position="518"/>
    </location>
</feature>
<feature type="signal peptide" evidence="6">
    <location>
        <begin position="1"/>
        <end position="23"/>
    </location>
</feature>
<evidence type="ECO:0000313" key="9">
    <source>
        <dbReference type="Proteomes" id="UP001589773"/>
    </source>
</evidence>
<dbReference type="EMBL" id="JBHLWP010000001">
    <property type="protein sequence ID" value="MFC0250285.1"/>
    <property type="molecule type" value="Genomic_DNA"/>
</dbReference>
<protein>
    <recommendedName>
        <fullName evidence="2">histidine kinase</fullName>
        <ecNumber evidence="2">2.7.13.3</ecNumber>
    </recommendedName>
</protein>
<dbReference type="InterPro" id="IPR003661">
    <property type="entry name" value="HisK_dim/P_dom"/>
</dbReference>
<keyword evidence="8" id="KW-0808">Transferase</keyword>
<feature type="transmembrane region" description="Helical" evidence="5">
    <location>
        <begin position="213"/>
        <end position="231"/>
    </location>
</feature>
<dbReference type="Pfam" id="PF02518">
    <property type="entry name" value="HATPase_c"/>
    <property type="match status" value="1"/>
</dbReference>
<evidence type="ECO:0000256" key="3">
    <source>
        <dbReference type="ARBA" id="ARBA00022553"/>
    </source>
</evidence>
<dbReference type="Pfam" id="PF00512">
    <property type="entry name" value="HisKA"/>
    <property type="match status" value="1"/>
</dbReference>
<keyword evidence="4" id="KW-0175">Coiled coil</keyword>
<dbReference type="InterPro" id="IPR003594">
    <property type="entry name" value="HATPase_dom"/>
</dbReference>
<keyword evidence="9" id="KW-1185">Reference proteome</keyword>
<evidence type="ECO:0000256" key="6">
    <source>
        <dbReference type="SAM" id="SignalP"/>
    </source>
</evidence>
<keyword evidence="5" id="KW-1133">Transmembrane helix</keyword>
<dbReference type="Proteomes" id="UP001589773">
    <property type="component" value="Unassembled WGS sequence"/>
</dbReference>
<evidence type="ECO:0000313" key="8">
    <source>
        <dbReference type="EMBL" id="MFC0250285.1"/>
    </source>
</evidence>
<feature type="transmembrane region" description="Helical" evidence="5">
    <location>
        <begin position="112"/>
        <end position="131"/>
    </location>
</feature>
<dbReference type="PANTHER" id="PTHR43547">
    <property type="entry name" value="TWO-COMPONENT HISTIDINE KINASE"/>
    <property type="match status" value="1"/>
</dbReference>
<keyword evidence="8" id="KW-0418">Kinase</keyword>
<comment type="catalytic activity">
    <reaction evidence="1">
        <text>ATP + protein L-histidine = ADP + protein N-phospho-L-histidine.</text>
        <dbReference type="EC" id="2.7.13.3"/>
    </reaction>
</comment>
<dbReference type="InterPro" id="IPR036097">
    <property type="entry name" value="HisK_dim/P_sf"/>
</dbReference>
<keyword evidence="3" id="KW-0597">Phosphoprotein</keyword>
<dbReference type="Gene3D" id="1.10.287.130">
    <property type="match status" value="1"/>
</dbReference>
<dbReference type="SUPFAM" id="SSF55874">
    <property type="entry name" value="ATPase domain of HSP90 chaperone/DNA topoisomerase II/histidine kinase"/>
    <property type="match status" value="1"/>
</dbReference>
<sequence>MNFPSRSALPLFTACACAVIALACLSGWASGIEHLTSVFRGFPAMVPMTAGMTLLACCALVLRQSGAGKHAGLLPALALMAAALMILLAYAVQPLGWLPDLMAGRGGWRLSSPITAAAFLVLGASLGALPYPRHVHRSQWLALGVLFLALLTLAGYLFRDTFLYHSLPGTGTSILTVVALILLSIGSLATRFSEGIMAAVTGHAPSAQIARRLLLAAIILPVLLGTIIWIALHFDAVDIDTGIALLVWGIAVLIIVVTWHGAVRLNRADVARREAERALEDALASLREADAHKDHFLAVLGHELRNPLAPIRAAADLLRLPSGVDASQQRRTGDIIARQVEAMTHLVDDLLDMSRVRQGLMTTERVPVDLSMVVNDALEQARPAIAQRRHGLATELPDRHPVVLGDHKRLVQVVANLLANAAKYTPEGGRIVLALHAGPHQARIEVSDNGIGIEAALLEHVFDSFAQVTRSPGRTGGGLGIGLALVKSLVELHGGSVAAHSAGLGQGSTFQVTLPLVQQDPERKP</sequence>
<feature type="chain" id="PRO_5046948586" description="histidine kinase" evidence="6">
    <location>
        <begin position="24"/>
        <end position="525"/>
    </location>
</feature>
<dbReference type="RefSeq" id="WP_379677041.1">
    <property type="nucleotide sequence ID" value="NZ_JBHLWP010000001.1"/>
</dbReference>
<comment type="caution">
    <text evidence="8">The sequence shown here is derived from an EMBL/GenBank/DDBJ whole genome shotgun (WGS) entry which is preliminary data.</text>
</comment>
<proteinExistence type="predicted"/>
<accession>A0ABV6F9T0</accession>
<dbReference type="GO" id="GO:0016301">
    <property type="term" value="F:kinase activity"/>
    <property type="evidence" value="ECO:0007669"/>
    <property type="project" value="UniProtKB-KW"/>
</dbReference>
<dbReference type="PROSITE" id="PS51257">
    <property type="entry name" value="PROKAR_LIPOPROTEIN"/>
    <property type="match status" value="1"/>
</dbReference>
<dbReference type="PANTHER" id="PTHR43547:SF2">
    <property type="entry name" value="HYBRID SIGNAL TRANSDUCTION HISTIDINE KINASE C"/>
    <property type="match status" value="1"/>
</dbReference>
<dbReference type="CDD" id="cd00082">
    <property type="entry name" value="HisKA"/>
    <property type="match status" value="1"/>
</dbReference>
<feature type="transmembrane region" description="Helical" evidence="5">
    <location>
        <begin position="243"/>
        <end position="263"/>
    </location>
</feature>
<dbReference type="InterPro" id="IPR005467">
    <property type="entry name" value="His_kinase_dom"/>
</dbReference>
<dbReference type="CDD" id="cd00075">
    <property type="entry name" value="HATPase"/>
    <property type="match status" value="1"/>
</dbReference>
<dbReference type="SMART" id="SM00388">
    <property type="entry name" value="HisKA"/>
    <property type="match status" value="1"/>
</dbReference>
<organism evidence="8 9">
    <name type="scientific">Massilia consociata</name>
    <dbReference type="NCBI Taxonomy" id="760117"/>
    <lineage>
        <taxon>Bacteria</taxon>
        <taxon>Pseudomonadati</taxon>
        <taxon>Pseudomonadota</taxon>
        <taxon>Betaproteobacteria</taxon>
        <taxon>Burkholderiales</taxon>
        <taxon>Oxalobacteraceae</taxon>
        <taxon>Telluria group</taxon>
        <taxon>Massilia</taxon>
    </lineage>
</organism>
<keyword evidence="5" id="KW-0472">Membrane</keyword>
<dbReference type="Gene3D" id="3.30.565.10">
    <property type="entry name" value="Histidine kinase-like ATPase, C-terminal domain"/>
    <property type="match status" value="1"/>
</dbReference>
<keyword evidence="6" id="KW-0732">Signal</keyword>
<dbReference type="SUPFAM" id="SSF47384">
    <property type="entry name" value="Homodimeric domain of signal transducing histidine kinase"/>
    <property type="match status" value="1"/>
</dbReference>
<feature type="transmembrane region" description="Helical" evidence="5">
    <location>
        <begin position="140"/>
        <end position="158"/>
    </location>
</feature>
<evidence type="ECO:0000256" key="4">
    <source>
        <dbReference type="SAM" id="Coils"/>
    </source>
</evidence>
<evidence type="ECO:0000256" key="1">
    <source>
        <dbReference type="ARBA" id="ARBA00000085"/>
    </source>
</evidence>
<feature type="transmembrane region" description="Helical" evidence="5">
    <location>
        <begin position="74"/>
        <end position="92"/>
    </location>
</feature>
<evidence type="ECO:0000256" key="5">
    <source>
        <dbReference type="SAM" id="Phobius"/>
    </source>
</evidence>